<name>A0A5B9QTY5_9BACT</name>
<accession>A0A5B9QTY5</accession>
<evidence type="ECO:0008006" key="3">
    <source>
        <dbReference type="Google" id="ProtNLM"/>
    </source>
</evidence>
<dbReference type="KEGG" id="rul:UC8_45560"/>
<dbReference type="Gene3D" id="3.40.109.10">
    <property type="entry name" value="NADH Oxidase"/>
    <property type="match status" value="1"/>
</dbReference>
<evidence type="ECO:0000313" key="1">
    <source>
        <dbReference type="EMBL" id="QEG42517.1"/>
    </source>
</evidence>
<dbReference type="AlphaFoldDB" id="A0A5B9QTY5"/>
<reference evidence="1 2" key="1">
    <citation type="submission" date="2019-08" db="EMBL/GenBank/DDBJ databases">
        <title>Deep-cultivation of Planctomycetes and their phenomic and genomic characterization uncovers novel biology.</title>
        <authorList>
            <person name="Wiegand S."/>
            <person name="Jogler M."/>
            <person name="Boedeker C."/>
            <person name="Pinto D."/>
            <person name="Vollmers J."/>
            <person name="Rivas-Marin E."/>
            <person name="Kohn T."/>
            <person name="Peeters S.H."/>
            <person name="Heuer A."/>
            <person name="Rast P."/>
            <person name="Oberbeckmann S."/>
            <person name="Bunk B."/>
            <person name="Jeske O."/>
            <person name="Meyerdierks A."/>
            <person name="Storesund J.E."/>
            <person name="Kallscheuer N."/>
            <person name="Luecker S."/>
            <person name="Lage O.M."/>
            <person name="Pohl T."/>
            <person name="Merkel B.J."/>
            <person name="Hornburger P."/>
            <person name="Mueller R.-W."/>
            <person name="Bruemmer F."/>
            <person name="Labrenz M."/>
            <person name="Spormann A.M."/>
            <person name="Op den Camp H."/>
            <person name="Overmann J."/>
            <person name="Amann R."/>
            <person name="Jetten M.S.M."/>
            <person name="Mascher T."/>
            <person name="Medema M.H."/>
            <person name="Devos D.P."/>
            <person name="Kaster A.-K."/>
            <person name="Ovreas L."/>
            <person name="Rohde M."/>
            <person name="Galperin M.Y."/>
            <person name="Jogler C."/>
        </authorList>
    </citation>
    <scope>NUCLEOTIDE SEQUENCE [LARGE SCALE GENOMIC DNA]</scope>
    <source>
        <strain evidence="1 2">UC8</strain>
    </source>
</reference>
<dbReference type="Proteomes" id="UP000325286">
    <property type="component" value="Chromosome"/>
</dbReference>
<dbReference type="SUPFAM" id="SSF55469">
    <property type="entry name" value="FMN-dependent nitroreductase-like"/>
    <property type="match status" value="2"/>
</dbReference>
<dbReference type="PANTHER" id="PTHR23026:SF123">
    <property type="entry name" value="NAD(P)H NITROREDUCTASE RV3131-RELATED"/>
    <property type="match status" value="1"/>
</dbReference>
<dbReference type="EMBL" id="CP042914">
    <property type="protein sequence ID" value="QEG42517.1"/>
    <property type="molecule type" value="Genomic_DNA"/>
</dbReference>
<dbReference type="InterPro" id="IPR050627">
    <property type="entry name" value="Nitroreductase/BluB"/>
</dbReference>
<dbReference type="PANTHER" id="PTHR23026">
    <property type="entry name" value="NADPH NITROREDUCTASE"/>
    <property type="match status" value="1"/>
</dbReference>
<evidence type="ECO:0000313" key="2">
    <source>
        <dbReference type="Proteomes" id="UP000325286"/>
    </source>
</evidence>
<dbReference type="GO" id="GO:0016491">
    <property type="term" value="F:oxidoreductase activity"/>
    <property type="evidence" value="ECO:0007669"/>
    <property type="project" value="InterPro"/>
</dbReference>
<sequence>MLQKKGSEMASVVEMTSATMTTELTPVQHDIIKAAAAAPSPDNNQPWKFVCQEDSIQVFFDKTRKLESDVDYMFDMTGIGGAVENAIIAASHHDLVAEPVWLGNVEKPDLKLPVVELKLTSGGSPDPLNSVVEERCTCRKPYSKQPLETAILDSLEAAAVGRFPQAQIDWITDPRAKQRFGNVVAAMDSVRFRIPECHRELYKQLRFSRNEVEQTRDGLDVRTLELPPGVATMLKGLRSWEAMQAVHRLRLTPLLTIPSKVAVQKSAAIAVVSISTASIESYMHGGRAIERLWLAATALDLSMHPLGSPAIFLPQAKERPQFRSLIERSQQETFELLPRLGNRTMQLAFRVGRSKPPTARSLRREVSEVLGCPK</sequence>
<proteinExistence type="predicted"/>
<gene>
    <name evidence="1" type="ORF">UC8_45560</name>
</gene>
<dbReference type="InterPro" id="IPR000415">
    <property type="entry name" value="Nitroreductase-like"/>
</dbReference>
<protein>
    <recommendedName>
        <fullName evidence="3">Nitroreductase domain-containing protein</fullName>
    </recommendedName>
</protein>
<keyword evidence="2" id="KW-1185">Reference proteome</keyword>
<organism evidence="1 2">
    <name type="scientific">Roseimaritima ulvae</name>
    <dbReference type="NCBI Taxonomy" id="980254"/>
    <lineage>
        <taxon>Bacteria</taxon>
        <taxon>Pseudomonadati</taxon>
        <taxon>Planctomycetota</taxon>
        <taxon>Planctomycetia</taxon>
        <taxon>Pirellulales</taxon>
        <taxon>Pirellulaceae</taxon>
        <taxon>Roseimaritima</taxon>
    </lineage>
</organism>